<dbReference type="Proteomes" id="UP000016761">
    <property type="component" value="Unassembled WGS sequence"/>
</dbReference>
<accession>U4T445</accession>
<dbReference type="PATRIC" id="fig|1354303.4.peg.2248"/>
<reference evidence="2 3" key="1">
    <citation type="journal article" date="2013" name="Genome Announc.">
        <title>Draft Genome Sequence of Psychrobacter aquaticus Strain CMS 56T, Isolated from a Cyanobacterial Mat Sample Collected from Water Bodies in the McMurdo Dry Valley Region of Antarctica.</title>
        <authorList>
            <person name="Reddy G.S."/>
            <person name="Ara S."/>
            <person name="Singh A."/>
            <person name="Kumar Pinnaka A."/>
            <person name="Shivaji S."/>
        </authorList>
    </citation>
    <scope>NUCLEOTIDE SEQUENCE [LARGE SCALE GENOMIC DNA]</scope>
    <source>
        <strain evidence="2 3">CMS 56</strain>
    </source>
</reference>
<keyword evidence="1" id="KW-1133">Transmembrane helix</keyword>
<evidence type="ECO:0000256" key="1">
    <source>
        <dbReference type="SAM" id="Phobius"/>
    </source>
</evidence>
<dbReference type="RefSeq" id="WP_021814905.1">
    <property type="nucleotide sequence ID" value="NZ_AUSW01000034.1"/>
</dbReference>
<feature type="transmembrane region" description="Helical" evidence="1">
    <location>
        <begin position="6"/>
        <end position="23"/>
    </location>
</feature>
<keyword evidence="1" id="KW-0472">Membrane</keyword>
<name>U4T445_9GAMM</name>
<proteinExistence type="predicted"/>
<comment type="caution">
    <text evidence="2">The sequence shown here is derived from an EMBL/GenBank/DDBJ whole genome shotgun (WGS) entry which is preliminary data.</text>
</comment>
<sequence length="74" mass="7909">MIGSIWLIICGVTVIAGFLPNKLINTNCRYIYIGSLIIILGALVGLSGRPVIAATIVFLGIVVLSWAAMYKLTD</sequence>
<organism evidence="2 3">
    <name type="scientific">Psychrobacter aquaticus CMS 56</name>
    <dbReference type="NCBI Taxonomy" id="1354303"/>
    <lineage>
        <taxon>Bacteria</taxon>
        <taxon>Pseudomonadati</taxon>
        <taxon>Pseudomonadota</taxon>
        <taxon>Gammaproteobacteria</taxon>
        <taxon>Moraxellales</taxon>
        <taxon>Moraxellaceae</taxon>
        <taxon>Psychrobacter</taxon>
    </lineage>
</organism>
<feature type="transmembrane region" description="Helical" evidence="1">
    <location>
        <begin position="30"/>
        <end position="46"/>
    </location>
</feature>
<evidence type="ECO:0000313" key="2">
    <source>
        <dbReference type="EMBL" id="ERL54936.1"/>
    </source>
</evidence>
<evidence type="ECO:0000313" key="3">
    <source>
        <dbReference type="Proteomes" id="UP000016761"/>
    </source>
</evidence>
<keyword evidence="3" id="KW-1185">Reference proteome</keyword>
<feature type="transmembrane region" description="Helical" evidence="1">
    <location>
        <begin position="52"/>
        <end position="70"/>
    </location>
</feature>
<protein>
    <submittedName>
        <fullName evidence="2">Uncharacterized protein</fullName>
    </submittedName>
</protein>
<dbReference type="STRING" id="1354303.M917_2282"/>
<gene>
    <name evidence="2" type="ORF">M917_2282</name>
</gene>
<keyword evidence="1" id="KW-0812">Transmembrane</keyword>
<dbReference type="EMBL" id="AUSW01000034">
    <property type="protein sequence ID" value="ERL54936.1"/>
    <property type="molecule type" value="Genomic_DNA"/>
</dbReference>
<dbReference type="AlphaFoldDB" id="U4T445"/>